<dbReference type="GO" id="GO:0006352">
    <property type="term" value="P:DNA-templated transcription initiation"/>
    <property type="evidence" value="ECO:0007669"/>
    <property type="project" value="InterPro"/>
</dbReference>
<dbReference type="Proteomes" id="UP000094313">
    <property type="component" value="Chromosome"/>
</dbReference>
<evidence type="ECO:0000313" key="7">
    <source>
        <dbReference type="EMBL" id="AOM80709.1"/>
    </source>
</evidence>
<dbReference type="AlphaFoldDB" id="A0A1D7QPW0"/>
<evidence type="ECO:0000256" key="2">
    <source>
        <dbReference type="ARBA" id="ARBA00023015"/>
    </source>
</evidence>
<evidence type="ECO:0000313" key="8">
    <source>
        <dbReference type="Proteomes" id="UP000094313"/>
    </source>
</evidence>
<proteinExistence type="inferred from homology"/>
<dbReference type="Pfam" id="PF04542">
    <property type="entry name" value="Sigma70_r2"/>
    <property type="match status" value="1"/>
</dbReference>
<feature type="domain" description="RNA polymerase sigma factor 70 region 4 type 2" evidence="6">
    <location>
        <begin position="116"/>
        <end position="167"/>
    </location>
</feature>
<dbReference type="InterPro" id="IPR000792">
    <property type="entry name" value="Tscrpt_reg_LuxR_C"/>
</dbReference>
<dbReference type="EMBL" id="CP017141">
    <property type="protein sequence ID" value="AOM80709.1"/>
    <property type="molecule type" value="Genomic_DNA"/>
</dbReference>
<dbReference type="PANTHER" id="PTHR43133">
    <property type="entry name" value="RNA POLYMERASE ECF-TYPE SIGMA FACTO"/>
    <property type="match status" value="1"/>
</dbReference>
<dbReference type="SUPFAM" id="SSF88659">
    <property type="entry name" value="Sigma3 and sigma4 domains of RNA polymerase sigma factors"/>
    <property type="match status" value="1"/>
</dbReference>
<dbReference type="InterPro" id="IPR014284">
    <property type="entry name" value="RNA_pol_sigma-70_dom"/>
</dbReference>
<comment type="similarity">
    <text evidence="1">Belongs to the sigma-70 factor family. ECF subfamily.</text>
</comment>
<dbReference type="KEGG" id="psty:BFS30_09435"/>
<dbReference type="PRINTS" id="PR00038">
    <property type="entry name" value="HTHLUXR"/>
</dbReference>
<dbReference type="Gene3D" id="1.10.10.10">
    <property type="entry name" value="Winged helix-like DNA-binding domain superfamily/Winged helix DNA-binding domain"/>
    <property type="match status" value="1"/>
</dbReference>
<evidence type="ECO:0000256" key="4">
    <source>
        <dbReference type="ARBA" id="ARBA00023163"/>
    </source>
</evidence>
<keyword evidence="2" id="KW-0805">Transcription regulation</keyword>
<dbReference type="InterPro" id="IPR039425">
    <property type="entry name" value="RNA_pol_sigma-70-like"/>
</dbReference>
<dbReference type="GO" id="GO:0016987">
    <property type="term" value="F:sigma factor activity"/>
    <property type="evidence" value="ECO:0007669"/>
    <property type="project" value="UniProtKB-KW"/>
</dbReference>
<dbReference type="GO" id="GO:0003677">
    <property type="term" value="F:DNA binding"/>
    <property type="evidence" value="ECO:0007669"/>
    <property type="project" value="InterPro"/>
</dbReference>
<dbReference type="PANTHER" id="PTHR43133:SF46">
    <property type="entry name" value="RNA POLYMERASE SIGMA-70 FACTOR ECF SUBFAMILY"/>
    <property type="match status" value="1"/>
</dbReference>
<feature type="domain" description="RNA polymerase sigma-70 region 2" evidence="5">
    <location>
        <begin position="21"/>
        <end position="86"/>
    </location>
</feature>
<sequence>MDKGMVCEIKAGELRAFNEAYSRYHKQIYQFVFKKTQSEYIATEVVQLCFIRLWEKRQSLNEHIELNIQLFGMARQVMIDELRKEAARLKYNTRSDQYPFTDNLMKMIESRDMLKRFEQEIDSMPPMRKMVFNLSRQNGLSYNEIAEMLGISPKTVESHIGKVLSRLKHYMYTILL</sequence>
<keyword evidence="4" id="KW-0804">Transcription</keyword>
<dbReference type="OrthoDB" id="663247at2"/>
<evidence type="ECO:0000256" key="1">
    <source>
        <dbReference type="ARBA" id="ARBA00010641"/>
    </source>
</evidence>
<reference evidence="7 8" key="1">
    <citation type="submission" date="2016-08" db="EMBL/GenBank/DDBJ databases">
        <authorList>
            <person name="Seilhamer J.J."/>
        </authorList>
    </citation>
    <scope>NUCLEOTIDE SEQUENCE [LARGE SCALE GENOMIC DNA]</scope>
    <source>
        <strain evidence="7 8">DX4</strain>
    </source>
</reference>
<dbReference type="Gene3D" id="1.10.1740.10">
    <property type="match status" value="1"/>
</dbReference>
<dbReference type="NCBIfam" id="TIGR02937">
    <property type="entry name" value="sigma70-ECF"/>
    <property type="match status" value="1"/>
</dbReference>
<dbReference type="InterPro" id="IPR013325">
    <property type="entry name" value="RNA_pol_sigma_r2"/>
</dbReference>
<keyword evidence="8" id="KW-1185">Reference proteome</keyword>
<dbReference type="Pfam" id="PF08281">
    <property type="entry name" value="Sigma70_r4_2"/>
    <property type="match status" value="1"/>
</dbReference>
<evidence type="ECO:0000259" key="5">
    <source>
        <dbReference type="Pfam" id="PF04542"/>
    </source>
</evidence>
<dbReference type="RefSeq" id="WP_069382366.1">
    <property type="nucleotide sequence ID" value="NZ_CP017141.1"/>
</dbReference>
<accession>A0A1D7QPW0</accession>
<protein>
    <submittedName>
        <fullName evidence="7">RNA polymerase</fullName>
    </submittedName>
</protein>
<dbReference type="InterPro" id="IPR036388">
    <property type="entry name" value="WH-like_DNA-bd_sf"/>
</dbReference>
<name>A0A1D7QPW0_9SPHI</name>
<evidence type="ECO:0000256" key="3">
    <source>
        <dbReference type="ARBA" id="ARBA00023082"/>
    </source>
</evidence>
<dbReference type="InterPro" id="IPR013324">
    <property type="entry name" value="RNA_pol_sigma_r3/r4-like"/>
</dbReference>
<gene>
    <name evidence="7" type="ORF">BFS30_09435</name>
</gene>
<evidence type="ECO:0000259" key="6">
    <source>
        <dbReference type="Pfam" id="PF08281"/>
    </source>
</evidence>
<dbReference type="SUPFAM" id="SSF88946">
    <property type="entry name" value="Sigma2 domain of RNA polymerase sigma factors"/>
    <property type="match status" value="1"/>
</dbReference>
<dbReference type="InterPro" id="IPR013249">
    <property type="entry name" value="RNA_pol_sigma70_r4_t2"/>
</dbReference>
<organism evidence="7 8">
    <name type="scientific">Pedobacter steynii</name>
    <dbReference type="NCBI Taxonomy" id="430522"/>
    <lineage>
        <taxon>Bacteria</taxon>
        <taxon>Pseudomonadati</taxon>
        <taxon>Bacteroidota</taxon>
        <taxon>Sphingobacteriia</taxon>
        <taxon>Sphingobacteriales</taxon>
        <taxon>Sphingobacteriaceae</taxon>
        <taxon>Pedobacter</taxon>
    </lineage>
</organism>
<dbReference type="InterPro" id="IPR007627">
    <property type="entry name" value="RNA_pol_sigma70_r2"/>
</dbReference>
<keyword evidence="3" id="KW-0731">Sigma factor</keyword>